<evidence type="ECO:0000256" key="6">
    <source>
        <dbReference type="ARBA" id="ARBA00022692"/>
    </source>
</evidence>
<keyword evidence="8" id="KW-0472">Membrane</keyword>
<evidence type="ECO:0000256" key="1">
    <source>
        <dbReference type="ARBA" id="ARBA00004141"/>
    </source>
</evidence>
<dbReference type="Proteomes" id="UP000440694">
    <property type="component" value="Unassembled WGS sequence"/>
</dbReference>
<keyword evidence="10" id="KW-1185">Reference proteome</keyword>
<keyword evidence="5 9" id="KW-0808">Transferase</keyword>
<sequence>MFAALATLLHFASALLACYRARRGQDDPSVIAADTVNLPPISVLRPVRGLDPYDELTLRSSFELAYAHYELILCCEDQDDPVVPVIRRLMAAHPHIDAKLLIGRDTLSSNPKLNNLIKGWRVASHAWVVMADSNVLMPPDYLQRLLAGWRADTGLLCAPPIGCMPDGFWAEVECAFLNTYQARWQYAADTVGLGFAQGKTMLWRRTDLERAGGIRALGAEIAEDAAATKVVRRAGKRVRLVDRAFGQPLGVRSAAQIWSRQVRWAKLRRATFPLFFLPEVLSGSFAPLVAAAVAAEAMDVSGVGVAAALGAVWYGCEAILARTAGWHLTTLSPLAWVARDVMLPALWVQAWLGNSFSWRGNDMRLADAVASN</sequence>
<dbReference type="PANTHER" id="PTHR12726:SF0">
    <property type="entry name" value="CERAMIDE GLUCOSYLTRANSFERASE"/>
    <property type="match status" value="1"/>
</dbReference>
<accession>A0A6I3KPK7</accession>
<evidence type="ECO:0000256" key="7">
    <source>
        <dbReference type="ARBA" id="ARBA00022989"/>
    </source>
</evidence>
<dbReference type="EMBL" id="WMBQ01000002">
    <property type="protein sequence ID" value="MTD95870.1"/>
    <property type="molecule type" value="Genomic_DNA"/>
</dbReference>
<evidence type="ECO:0000313" key="10">
    <source>
        <dbReference type="Proteomes" id="UP000440694"/>
    </source>
</evidence>
<comment type="pathway">
    <text evidence="3">Sphingolipid metabolism.</text>
</comment>
<keyword evidence="4" id="KW-0328">Glycosyltransferase</keyword>
<protein>
    <submittedName>
        <fullName evidence="9">Glycosyltransferase</fullName>
    </submittedName>
</protein>
<dbReference type="GO" id="GO:0016020">
    <property type="term" value="C:membrane"/>
    <property type="evidence" value="ECO:0007669"/>
    <property type="project" value="UniProtKB-SubCell"/>
</dbReference>
<evidence type="ECO:0000256" key="2">
    <source>
        <dbReference type="ARBA" id="ARBA00004760"/>
    </source>
</evidence>
<comment type="pathway">
    <text evidence="2">Lipid metabolism; sphingolipid metabolism.</text>
</comment>
<evidence type="ECO:0000256" key="3">
    <source>
        <dbReference type="ARBA" id="ARBA00004991"/>
    </source>
</evidence>
<name>A0A6I3KPK7_9HYPH</name>
<organism evidence="9 10">
    <name type="scientific">Hyphomicrobium album</name>
    <dbReference type="NCBI Taxonomy" id="2665159"/>
    <lineage>
        <taxon>Bacteria</taxon>
        <taxon>Pseudomonadati</taxon>
        <taxon>Pseudomonadota</taxon>
        <taxon>Alphaproteobacteria</taxon>
        <taxon>Hyphomicrobiales</taxon>
        <taxon>Hyphomicrobiaceae</taxon>
        <taxon>Hyphomicrobium</taxon>
    </lineage>
</organism>
<dbReference type="PANTHER" id="PTHR12726">
    <property type="entry name" value="CERAMIDE GLUCOSYLTRANSFERASE"/>
    <property type="match status" value="1"/>
</dbReference>
<evidence type="ECO:0000256" key="8">
    <source>
        <dbReference type="ARBA" id="ARBA00023136"/>
    </source>
</evidence>
<dbReference type="GO" id="GO:0008120">
    <property type="term" value="F:ceramide glucosyltransferase activity"/>
    <property type="evidence" value="ECO:0007669"/>
    <property type="project" value="TreeGrafter"/>
</dbReference>
<dbReference type="SUPFAM" id="SSF53448">
    <property type="entry name" value="Nucleotide-diphospho-sugar transferases"/>
    <property type="match status" value="1"/>
</dbReference>
<comment type="caution">
    <text evidence="9">The sequence shown here is derived from an EMBL/GenBank/DDBJ whole genome shotgun (WGS) entry which is preliminary data.</text>
</comment>
<keyword evidence="6" id="KW-0812">Transmembrane</keyword>
<proteinExistence type="predicted"/>
<dbReference type="Pfam" id="PF13506">
    <property type="entry name" value="Glyco_transf_21"/>
    <property type="match status" value="1"/>
</dbReference>
<dbReference type="InterPro" id="IPR029044">
    <property type="entry name" value="Nucleotide-diphossugar_trans"/>
</dbReference>
<dbReference type="GO" id="GO:0006679">
    <property type="term" value="P:glucosylceramide biosynthetic process"/>
    <property type="evidence" value="ECO:0007669"/>
    <property type="project" value="TreeGrafter"/>
</dbReference>
<keyword evidence="7" id="KW-1133">Transmembrane helix</keyword>
<dbReference type="Gene3D" id="3.90.550.10">
    <property type="entry name" value="Spore Coat Polysaccharide Biosynthesis Protein SpsA, Chain A"/>
    <property type="match status" value="1"/>
</dbReference>
<dbReference type="CDD" id="cd02520">
    <property type="entry name" value="Glucosylceramide_synthase"/>
    <property type="match status" value="1"/>
</dbReference>
<reference evidence="9 10" key="1">
    <citation type="submission" date="2019-11" db="EMBL/GenBank/DDBJ databases">
        <title>Identification of a novel strain.</title>
        <authorList>
            <person name="Xu Q."/>
            <person name="Wang G."/>
        </authorList>
    </citation>
    <scope>NUCLEOTIDE SEQUENCE [LARGE SCALE GENOMIC DNA]</scope>
    <source>
        <strain evidence="10">xq</strain>
    </source>
</reference>
<evidence type="ECO:0000256" key="4">
    <source>
        <dbReference type="ARBA" id="ARBA00022676"/>
    </source>
</evidence>
<gene>
    <name evidence="9" type="ORF">GIW81_16145</name>
</gene>
<evidence type="ECO:0000256" key="5">
    <source>
        <dbReference type="ARBA" id="ARBA00022679"/>
    </source>
</evidence>
<comment type="subcellular location">
    <subcellularLocation>
        <location evidence="1">Membrane</location>
        <topology evidence="1">Multi-pass membrane protein</topology>
    </subcellularLocation>
</comment>
<dbReference type="AlphaFoldDB" id="A0A6I3KPK7"/>
<evidence type="ECO:0000313" key="9">
    <source>
        <dbReference type="EMBL" id="MTD95870.1"/>
    </source>
</evidence>
<dbReference type="InterPro" id="IPR025993">
    <property type="entry name" value="Ceramide_glucosylTrfase"/>
</dbReference>